<organism evidence="2 3">
    <name type="scientific">Tritrichomonas musculus</name>
    <dbReference type="NCBI Taxonomy" id="1915356"/>
    <lineage>
        <taxon>Eukaryota</taxon>
        <taxon>Metamonada</taxon>
        <taxon>Parabasalia</taxon>
        <taxon>Tritrichomonadida</taxon>
        <taxon>Tritrichomonadidae</taxon>
        <taxon>Tritrichomonas</taxon>
    </lineage>
</organism>
<evidence type="ECO:0000313" key="3">
    <source>
        <dbReference type="Proteomes" id="UP001470230"/>
    </source>
</evidence>
<evidence type="ECO:0000256" key="1">
    <source>
        <dbReference type="SAM" id="MobiDB-lite"/>
    </source>
</evidence>
<feature type="region of interest" description="Disordered" evidence="1">
    <location>
        <begin position="15"/>
        <end position="36"/>
    </location>
</feature>
<proteinExistence type="predicted"/>
<dbReference type="PROSITE" id="PS50330">
    <property type="entry name" value="UIM"/>
    <property type="match status" value="1"/>
</dbReference>
<accession>A0ABR2HG59</accession>
<keyword evidence="3" id="KW-1185">Reference proteome</keyword>
<sequence length="118" mass="14306">MNFIRNIYNRFFGQNSAEDEHSEEEVRPKRRHSQELYEAEIQRALEESKREQEERENAKKYHLDPEEAEQIEAIQYEEIHSVVYNQDELSKILKKLPGVNPDDEIFNEFYDNEDDFSH</sequence>
<reference evidence="2 3" key="1">
    <citation type="submission" date="2024-04" db="EMBL/GenBank/DDBJ databases">
        <title>Tritrichomonas musculus Genome.</title>
        <authorList>
            <person name="Alves-Ferreira E."/>
            <person name="Grigg M."/>
            <person name="Lorenzi H."/>
            <person name="Galac M."/>
        </authorList>
    </citation>
    <scope>NUCLEOTIDE SEQUENCE [LARGE SCALE GENOMIC DNA]</scope>
    <source>
        <strain evidence="2 3">EAF2021</strain>
    </source>
</reference>
<comment type="caution">
    <text evidence="2">The sequence shown here is derived from an EMBL/GenBank/DDBJ whole genome shotgun (WGS) entry which is preliminary data.</text>
</comment>
<name>A0ABR2HG59_9EUKA</name>
<dbReference type="InterPro" id="IPR003903">
    <property type="entry name" value="UIM_dom"/>
</dbReference>
<protein>
    <submittedName>
        <fullName evidence="2">Uncharacterized protein</fullName>
    </submittedName>
</protein>
<gene>
    <name evidence="2" type="ORF">M9Y10_020095</name>
</gene>
<dbReference type="EMBL" id="JAPFFF010000029">
    <property type="protein sequence ID" value="KAK8846093.1"/>
    <property type="molecule type" value="Genomic_DNA"/>
</dbReference>
<evidence type="ECO:0000313" key="2">
    <source>
        <dbReference type="EMBL" id="KAK8846093.1"/>
    </source>
</evidence>
<dbReference type="Proteomes" id="UP001470230">
    <property type="component" value="Unassembled WGS sequence"/>
</dbReference>